<dbReference type="PANTHER" id="PTHR37477:SF1">
    <property type="entry name" value="COBALT-PRECORRIN-5A HYDROLASE"/>
    <property type="match status" value="1"/>
</dbReference>
<dbReference type="InterPro" id="IPR036518">
    <property type="entry name" value="CobE/GbiG_C_sf"/>
</dbReference>
<dbReference type="PANTHER" id="PTHR37477">
    <property type="entry name" value="COBALT-PRECORRIN-5A HYDROLASE"/>
    <property type="match status" value="1"/>
</dbReference>
<gene>
    <name evidence="2" type="ORF">D3879_05605</name>
</gene>
<protein>
    <submittedName>
        <fullName evidence="2">Cobalamin biosynthesis protein CobE</fullName>
    </submittedName>
</protein>
<dbReference type="SUPFAM" id="SSF159664">
    <property type="entry name" value="CobE/GbiG C-terminal domain-like"/>
    <property type="match status" value="1"/>
</dbReference>
<evidence type="ECO:0000313" key="3">
    <source>
        <dbReference type="Proteomes" id="UP000284021"/>
    </source>
</evidence>
<dbReference type="Proteomes" id="UP000284021">
    <property type="component" value="Unassembled WGS sequence"/>
</dbReference>
<dbReference type="InterPro" id="IPR002750">
    <property type="entry name" value="CobE/GbiG_C"/>
</dbReference>
<dbReference type="AlphaFoldDB" id="A0A418XJV6"/>
<dbReference type="EMBL" id="QYUR01000002">
    <property type="protein sequence ID" value="RJG12759.1"/>
    <property type="molecule type" value="Genomic_DNA"/>
</dbReference>
<dbReference type="InterPro" id="IPR052553">
    <property type="entry name" value="CbiG_hydrolase"/>
</dbReference>
<dbReference type="OrthoDB" id="9781023at2"/>
<organism evidence="2 3">
    <name type="scientific">Pseudomonas cavernicola</name>
    <dbReference type="NCBI Taxonomy" id="2320866"/>
    <lineage>
        <taxon>Bacteria</taxon>
        <taxon>Pseudomonadati</taxon>
        <taxon>Pseudomonadota</taxon>
        <taxon>Gammaproteobacteria</taxon>
        <taxon>Pseudomonadales</taxon>
        <taxon>Pseudomonadaceae</taxon>
        <taxon>Pseudomonas</taxon>
    </lineage>
</organism>
<dbReference type="RefSeq" id="WP_119953083.1">
    <property type="nucleotide sequence ID" value="NZ_QYUR01000002.1"/>
</dbReference>
<evidence type="ECO:0000259" key="1">
    <source>
        <dbReference type="Pfam" id="PF01890"/>
    </source>
</evidence>
<dbReference type="Pfam" id="PF01890">
    <property type="entry name" value="CbiG_C"/>
    <property type="match status" value="1"/>
</dbReference>
<proteinExistence type="predicted"/>
<name>A0A418XJV6_9PSED</name>
<accession>A0A418XJV6</accession>
<reference evidence="2 3" key="1">
    <citation type="submission" date="2018-09" db="EMBL/GenBank/DDBJ databases">
        <authorList>
            <person name="Zhu H."/>
        </authorList>
    </citation>
    <scope>NUCLEOTIDE SEQUENCE [LARGE SCALE GENOMIC DNA]</scope>
    <source>
        <strain evidence="2 3">K1S02-6</strain>
    </source>
</reference>
<dbReference type="Gene3D" id="3.30.420.180">
    <property type="entry name" value="CobE/GbiG C-terminal domain"/>
    <property type="match status" value="1"/>
</dbReference>
<sequence length="136" mass="14130">MTVAPLYIAGLGCRRGCSEAVLRELLEQTLPAYGLHLVDLSGLASIEQKRTEPGLLALAQTLGLPLEFFSAAQLAAFDSRLTQHSAIALRAIGSAGVAEACALAQVEALSGSRAELLISKHSNASASFALASVRRA</sequence>
<comment type="caution">
    <text evidence="2">The sequence shown here is derived from an EMBL/GenBank/DDBJ whole genome shotgun (WGS) entry which is preliminary data.</text>
</comment>
<dbReference type="GO" id="GO:0009236">
    <property type="term" value="P:cobalamin biosynthetic process"/>
    <property type="evidence" value="ECO:0007669"/>
    <property type="project" value="InterPro"/>
</dbReference>
<evidence type="ECO:0000313" key="2">
    <source>
        <dbReference type="EMBL" id="RJG12759.1"/>
    </source>
</evidence>
<keyword evidence="3" id="KW-1185">Reference proteome</keyword>
<feature type="domain" description="CobE/GbiG C-terminal" evidence="1">
    <location>
        <begin position="8"/>
        <end position="131"/>
    </location>
</feature>